<dbReference type="GeneID" id="104717517"/>
<dbReference type="PANTHER" id="PTHR34544:SF1">
    <property type="entry name" value="OS04G0438300 PROTEIN"/>
    <property type="match status" value="1"/>
</dbReference>
<keyword evidence="1" id="KW-1133">Transmembrane helix</keyword>
<protein>
    <submittedName>
        <fullName evidence="4 5">Uncharacterized protein LOC104717517</fullName>
    </submittedName>
</protein>
<dbReference type="InterPro" id="IPR057234">
    <property type="entry name" value="DUF7912"/>
</dbReference>
<proteinExistence type="predicted"/>
<evidence type="ECO:0000259" key="2">
    <source>
        <dbReference type="Pfam" id="PF25498"/>
    </source>
</evidence>
<organism evidence="3 4">
    <name type="scientific">Camelina sativa</name>
    <name type="common">False flax</name>
    <name type="synonym">Myagrum sativum</name>
    <dbReference type="NCBI Taxonomy" id="90675"/>
    <lineage>
        <taxon>Eukaryota</taxon>
        <taxon>Viridiplantae</taxon>
        <taxon>Streptophyta</taxon>
        <taxon>Embryophyta</taxon>
        <taxon>Tracheophyta</taxon>
        <taxon>Spermatophyta</taxon>
        <taxon>Magnoliopsida</taxon>
        <taxon>eudicotyledons</taxon>
        <taxon>Gunneridae</taxon>
        <taxon>Pentapetalae</taxon>
        <taxon>rosids</taxon>
        <taxon>malvids</taxon>
        <taxon>Brassicales</taxon>
        <taxon>Brassicaceae</taxon>
        <taxon>Camelineae</taxon>
        <taxon>Camelina</taxon>
    </lineage>
</organism>
<feature type="domain" description="DUF7912" evidence="2">
    <location>
        <begin position="82"/>
        <end position="132"/>
    </location>
</feature>
<dbReference type="RefSeq" id="XP_019086398.1">
    <property type="nucleotide sequence ID" value="XM_019230853.1"/>
</dbReference>
<gene>
    <name evidence="4 5" type="primary">LOC104717517</name>
</gene>
<feature type="transmembrane region" description="Helical" evidence="1">
    <location>
        <begin position="23"/>
        <end position="44"/>
    </location>
</feature>
<dbReference type="RefSeq" id="XP_010433399.1">
    <property type="nucleotide sequence ID" value="XM_010435097.2"/>
</dbReference>
<reference evidence="3" key="2">
    <citation type="journal article" date="2014" name="Nat. Commun.">
        <title>The emerging biofuel crop Camelina sativa retains a highly undifferentiated hexaploid genome structure.</title>
        <authorList>
            <person name="Kagale S."/>
            <person name="Koh C."/>
            <person name="Nixon J."/>
            <person name="Bollina V."/>
            <person name="Clarke W.E."/>
            <person name="Tuteja R."/>
            <person name="Spillane C."/>
            <person name="Robinson S.J."/>
            <person name="Links M.G."/>
            <person name="Clarke C."/>
            <person name="Higgins E.E."/>
            <person name="Huebert T."/>
            <person name="Sharpe A.G."/>
            <person name="Parkin I.A."/>
        </authorList>
    </citation>
    <scope>NUCLEOTIDE SEQUENCE [LARGE SCALE GENOMIC DNA]</scope>
    <source>
        <strain evidence="3">r\DH55</strain>
    </source>
</reference>
<dbReference type="Pfam" id="PF25498">
    <property type="entry name" value="DUF7912"/>
    <property type="match status" value="1"/>
</dbReference>
<reference evidence="4 5" key="3">
    <citation type="submission" date="2025-05" db="UniProtKB">
        <authorList>
            <consortium name="RefSeq"/>
        </authorList>
    </citation>
    <scope>IDENTIFICATION</scope>
    <source>
        <tissue evidence="4 5">Leaf</tissue>
    </source>
</reference>
<reference evidence="3" key="1">
    <citation type="journal article" date="1997" name="Nucleic Acids Res.">
        <title>tRNAscan-SE: a program for improved detection of transfer RNA genes in genomic sequence.</title>
        <authorList>
            <person name="Lowe T.M."/>
            <person name="Eddy S.R."/>
        </authorList>
    </citation>
    <scope>NUCLEOTIDE SEQUENCE [LARGE SCALE GENOMIC DNA]</scope>
    <source>
        <strain evidence="3">r\DH55</strain>
    </source>
</reference>
<keyword evidence="1" id="KW-0812">Transmembrane</keyword>
<keyword evidence="1" id="KW-0472">Membrane</keyword>
<accession>A0ABM0TYV2</accession>
<evidence type="ECO:0000313" key="5">
    <source>
        <dbReference type="RefSeq" id="XP_019086398.1"/>
    </source>
</evidence>
<evidence type="ECO:0000313" key="3">
    <source>
        <dbReference type="Proteomes" id="UP000694864"/>
    </source>
</evidence>
<name>A0ABM0TYV2_CAMSA</name>
<dbReference type="PANTHER" id="PTHR34544">
    <property type="entry name" value="OSJNBA0006B20.18 PROTEIN"/>
    <property type="match status" value="1"/>
</dbReference>
<evidence type="ECO:0000256" key="1">
    <source>
        <dbReference type="SAM" id="Phobius"/>
    </source>
</evidence>
<dbReference type="Proteomes" id="UP000694864">
    <property type="component" value="Chromosome 10"/>
</dbReference>
<evidence type="ECO:0000313" key="4">
    <source>
        <dbReference type="RefSeq" id="XP_010433399.1"/>
    </source>
</evidence>
<sequence length="145" mass="16368">MILFTQGILGNIFDGVQEAFEDYYPVMCASLRVIFIPFSLLFLVEPVPFLVLLPVGNCYQSGTFQVSPPGGDFSDPVTSAWYKDRPMYVRYTNEDNETEGDGIFRLVAFDVETKSCIWGIADIRVNREKASKENGDSKWLSSHYG</sequence>
<keyword evidence="3" id="KW-1185">Reference proteome</keyword>